<feature type="signal peptide" evidence="1">
    <location>
        <begin position="1"/>
        <end position="18"/>
    </location>
</feature>
<feature type="chain" id="PRO_5046597040" evidence="1">
    <location>
        <begin position="19"/>
        <end position="356"/>
    </location>
</feature>
<evidence type="ECO:0000256" key="1">
    <source>
        <dbReference type="SAM" id="SignalP"/>
    </source>
</evidence>
<keyword evidence="3" id="KW-1185">Reference proteome</keyword>
<evidence type="ECO:0000313" key="3">
    <source>
        <dbReference type="Proteomes" id="UP001596978"/>
    </source>
</evidence>
<sequence length="356" mass="40148">MKTTIFIVLSLLSFSAYAQSPDFRFSKMTSSIRDTTTIKLEDKDEKVYKTLEIIEYNYLHTEKKAKDSIYKKLIKELYDNSLQTDPSNFYNASVIKRKEDSIRNLKKEIATDVEKLDSLYFEYTQEYLTYKKFNALSFGPVRSAAFFDLIYNHDGKRFKVLNNTGLNIGDNTGSIYSELVSGNLGVFRVSLGTMIANSTSDSLQDSKESEAFQRLVTYGGNTVLTFEYPLLYAHSSNQQYNLISRLVAKGTADFPEFGTTTEDWAGSASVGIDLYGDASLSNNALRFFFNFNMSQVYGTGVFRDNLGVDKTHFTFGQLTLGLVVAQNLKLSFVLETFSSEVNLRNRNVVAGGQVLH</sequence>
<accession>A0ABW3CVN7</accession>
<dbReference type="EMBL" id="JBHTJH010000004">
    <property type="protein sequence ID" value="MFD0861815.1"/>
    <property type="molecule type" value="Genomic_DNA"/>
</dbReference>
<organism evidence="2 3">
    <name type="scientific">Sungkyunkwania multivorans</name>
    <dbReference type="NCBI Taxonomy" id="1173618"/>
    <lineage>
        <taxon>Bacteria</taxon>
        <taxon>Pseudomonadati</taxon>
        <taxon>Bacteroidota</taxon>
        <taxon>Flavobacteriia</taxon>
        <taxon>Flavobacteriales</taxon>
        <taxon>Flavobacteriaceae</taxon>
        <taxon>Sungkyunkwania</taxon>
    </lineage>
</organism>
<comment type="caution">
    <text evidence="2">The sequence shown here is derived from an EMBL/GenBank/DDBJ whole genome shotgun (WGS) entry which is preliminary data.</text>
</comment>
<name>A0ABW3CVN7_9FLAO</name>
<dbReference type="Proteomes" id="UP001596978">
    <property type="component" value="Unassembled WGS sequence"/>
</dbReference>
<gene>
    <name evidence="2" type="ORF">ACFQ1M_06320</name>
</gene>
<reference evidence="3" key="1">
    <citation type="journal article" date="2019" name="Int. J. Syst. Evol. Microbiol.">
        <title>The Global Catalogue of Microorganisms (GCM) 10K type strain sequencing project: providing services to taxonomists for standard genome sequencing and annotation.</title>
        <authorList>
            <consortium name="The Broad Institute Genomics Platform"/>
            <consortium name="The Broad Institute Genome Sequencing Center for Infectious Disease"/>
            <person name="Wu L."/>
            <person name="Ma J."/>
        </authorList>
    </citation>
    <scope>NUCLEOTIDE SEQUENCE [LARGE SCALE GENOMIC DNA]</scope>
    <source>
        <strain evidence="3">CCUG 62952</strain>
    </source>
</reference>
<proteinExistence type="predicted"/>
<evidence type="ECO:0000313" key="2">
    <source>
        <dbReference type="EMBL" id="MFD0861815.1"/>
    </source>
</evidence>
<keyword evidence="1" id="KW-0732">Signal</keyword>
<dbReference type="RefSeq" id="WP_386405543.1">
    <property type="nucleotide sequence ID" value="NZ_JBHTJH010000004.1"/>
</dbReference>
<protein>
    <submittedName>
        <fullName evidence="2">Uncharacterized protein</fullName>
    </submittedName>
</protein>